<dbReference type="PROSITE" id="PS00041">
    <property type="entry name" value="HTH_ARAC_FAMILY_1"/>
    <property type="match status" value="1"/>
</dbReference>
<keyword evidence="2" id="KW-0238">DNA-binding</keyword>
<feature type="transmembrane region" description="Helical" evidence="4">
    <location>
        <begin position="137"/>
        <end position="159"/>
    </location>
</feature>
<feature type="transmembrane region" description="Helical" evidence="4">
    <location>
        <begin position="189"/>
        <end position="211"/>
    </location>
</feature>
<dbReference type="EMBL" id="FZNY01000004">
    <property type="protein sequence ID" value="SNR94682.1"/>
    <property type="molecule type" value="Genomic_DNA"/>
</dbReference>
<dbReference type="PANTHER" id="PTHR43280">
    <property type="entry name" value="ARAC-FAMILY TRANSCRIPTIONAL REGULATOR"/>
    <property type="match status" value="1"/>
</dbReference>
<name>A0A239AH38_9FLAO</name>
<dbReference type="Gene3D" id="1.10.10.60">
    <property type="entry name" value="Homeodomain-like"/>
    <property type="match status" value="1"/>
</dbReference>
<evidence type="ECO:0000259" key="5">
    <source>
        <dbReference type="PROSITE" id="PS01124"/>
    </source>
</evidence>
<evidence type="ECO:0000313" key="6">
    <source>
        <dbReference type="EMBL" id="SNR94682.1"/>
    </source>
</evidence>
<keyword evidence="4" id="KW-1133">Transmembrane helix</keyword>
<evidence type="ECO:0000313" key="7">
    <source>
        <dbReference type="Proteomes" id="UP000198379"/>
    </source>
</evidence>
<dbReference type="SUPFAM" id="SSF46689">
    <property type="entry name" value="Homeodomain-like"/>
    <property type="match status" value="1"/>
</dbReference>
<keyword evidence="1" id="KW-0805">Transcription regulation</keyword>
<sequence length="371" mass="43617">MKSIEYILIVLLSVGAFQGIVYGSILSQKKGMHFYANRFLAAILFFFSYRLLVETSKIFGYGRYDFWYQVLLEYNWIYGTLLFFFVKSYVNPDFRLKRKDYIHFLPVVIEIIWSFFIKSQNFYWDGTRESLSWLGYYGYMAWMLYPTMYVISSALLIYYTSKSQKILSHLSELTNYERIAGKLQWIKRVVIVIKIFAIVYIIGILIDYFFFNFASNLFYGHPVFIGMAIITYWLGIEGFSRRKDAAVKPIQKLSTKEQRQLEDIAASIQKLMEEESLYKDPELTLSTLSRKLNQKPYLVTKSLNNILQKKFTDYINELRIEEVKRVLQDPKSNKYTLLSIAYDAGFNSKASFNRAVKKITGKSPTHLKANT</sequence>
<feature type="transmembrane region" description="Helical" evidence="4">
    <location>
        <begin position="217"/>
        <end position="235"/>
    </location>
</feature>
<dbReference type="InterPro" id="IPR018060">
    <property type="entry name" value="HTH_AraC"/>
</dbReference>
<dbReference type="GO" id="GO:0003700">
    <property type="term" value="F:DNA-binding transcription factor activity"/>
    <property type="evidence" value="ECO:0007669"/>
    <property type="project" value="InterPro"/>
</dbReference>
<dbReference type="OrthoDB" id="6283866at2"/>
<feature type="transmembrane region" description="Helical" evidence="4">
    <location>
        <begin position="39"/>
        <end position="60"/>
    </location>
</feature>
<keyword evidence="7" id="KW-1185">Reference proteome</keyword>
<protein>
    <submittedName>
        <fullName evidence="6">Helix-turn-helix domain-containing protein</fullName>
    </submittedName>
</protein>
<dbReference type="AlphaFoldDB" id="A0A239AH38"/>
<dbReference type="Pfam" id="PF12833">
    <property type="entry name" value="HTH_18"/>
    <property type="match status" value="1"/>
</dbReference>
<organism evidence="6 7">
    <name type="scientific">Dokdonia pacifica</name>
    <dbReference type="NCBI Taxonomy" id="1627892"/>
    <lineage>
        <taxon>Bacteria</taxon>
        <taxon>Pseudomonadati</taxon>
        <taxon>Bacteroidota</taxon>
        <taxon>Flavobacteriia</taxon>
        <taxon>Flavobacteriales</taxon>
        <taxon>Flavobacteriaceae</taxon>
        <taxon>Dokdonia</taxon>
    </lineage>
</organism>
<evidence type="ECO:0000256" key="2">
    <source>
        <dbReference type="ARBA" id="ARBA00023125"/>
    </source>
</evidence>
<keyword evidence="3" id="KW-0804">Transcription</keyword>
<dbReference type="GO" id="GO:0043565">
    <property type="term" value="F:sequence-specific DNA binding"/>
    <property type="evidence" value="ECO:0007669"/>
    <property type="project" value="InterPro"/>
</dbReference>
<dbReference type="Proteomes" id="UP000198379">
    <property type="component" value="Unassembled WGS sequence"/>
</dbReference>
<accession>A0A239AH38</accession>
<proteinExistence type="predicted"/>
<evidence type="ECO:0000256" key="4">
    <source>
        <dbReference type="SAM" id="Phobius"/>
    </source>
</evidence>
<evidence type="ECO:0000256" key="3">
    <source>
        <dbReference type="ARBA" id="ARBA00023163"/>
    </source>
</evidence>
<feature type="transmembrane region" description="Helical" evidence="4">
    <location>
        <begin position="66"/>
        <end position="89"/>
    </location>
</feature>
<dbReference type="InterPro" id="IPR018062">
    <property type="entry name" value="HTH_AraC-typ_CS"/>
</dbReference>
<keyword evidence="4" id="KW-0812">Transmembrane</keyword>
<feature type="domain" description="HTH araC/xylS-type" evidence="5">
    <location>
        <begin position="262"/>
        <end position="370"/>
    </location>
</feature>
<dbReference type="SMART" id="SM00342">
    <property type="entry name" value="HTH_ARAC"/>
    <property type="match status" value="1"/>
</dbReference>
<dbReference type="PANTHER" id="PTHR43280:SF29">
    <property type="entry name" value="ARAC-FAMILY TRANSCRIPTIONAL REGULATOR"/>
    <property type="match status" value="1"/>
</dbReference>
<dbReference type="PROSITE" id="PS01124">
    <property type="entry name" value="HTH_ARAC_FAMILY_2"/>
    <property type="match status" value="1"/>
</dbReference>
<feature type="transmembrane region" description="Helical" evidence="4">
    <location>
        <begin position="6"/>
        <end position="27"/>
    </location>
</feature>
<feature type="transmembrane region" description="Helical" evidence="4">
    <location>
        <begin position="101"/>
        <end position="117"/>
    </location>
</feature>
<keyword evidence="4" id="KW-0472">Membrane</keyword>
<reference evidence="6 7" key="1">
    <citation type="submission" date="2017-06" db="EMBL/GenBank/DDBJ databases">
        <authorList>
            <person name="Kim H.J."/>
            <person name="Triplett B.A."/>
        </authorList>
    </citation>
    <scope>NUCLEOTIDE SEQUENCE [LARGE SCALE GENOMIC DNA]</scope>
    <source>
        <strain evidence="6 7">DSM 25597</strain>
    </source>
</reference>
<evidence type="ECO:0000256" key="1">
    <source>
        <dbReference type="ARBA" id="ARBA00023015"/>
    </source>
</evidence>
<gene>
    <name evidence="6" type="ORF">SAMN06265376_104418</name>
</gene>
<dbReference type="InterPro" id="IPR009057">
    <property type="entry name" value="Homeodomain-like_sf"/>
</dbReference>
<dbReference type="RefSeq" id="WP_089372209.1">
    <property type="nucleotide sequence ID" value="NZ_BMEP01000008.1"/>
</dbReference>